<evidence type="ECO:0000256" key="4">
    <source>
        <dbReference type="ARBA" id="ARBA00022692"/>
    </source>
</evidence>
<dbReference type="InterPro" id="IPR003378">
    <property type="entry name" value="Fringe-like_glycosylTrfase"/>
</dbReference>
<keyword evidence="10" id="KW-1185">Reference proteome</keyword>
<feature type="transmembrane region" description="Helical" evidence="8">
    <location>
        <begin position="20"/>
        <end position="38"/>
    </location>
</feature>
<dbReference type="Pfam" id="PF02434">
    <property type="entry name" value="Fringe"/>
    <property type="match status" value="1"/>
</dbReference>
<evidence type="ECO:0000256" key="8">
    <source>
        <dbReference type="SAM" id="Phobius"/>
    </source>
</evidence>
<organism evidence="10 11">
    <name type="scientific">Nicrophorus vespilloides</name>
    <name type="common">Boreal carrion beetle</name>
    <dbReference type="NCBI Taxonomy" id="110193"/>
    <lineage>
        <taxon>Eukaryota</taxon>
        <taxon>Metazoa</taxon>
        <taxon>Ecdysozoa</taxon>
        <taxon>Arthropoda</taxon>
        <taxon>Hexapoda</taxon>
        <taxon>Insecta</taxon>
        <taxon>Pterygota</taxon>
        <taxon>Neoptera</taxon>
        <taxon>Endopterygota</taxon>
        <taxon>Coleoptera</taxon>
        <taxon>Polyphaga</taxon>
        <taxon>Staphyliniformia</taxon>
        <taxon>Silphidae</taxon>
        <taxon>Nicrophorinae</taxon>
        <taxon>Nicrophorus</taxon>
    </lineage>
</organism>
<comment type="subcellular location">
    <subcellularLocation>
        <location evidence="1">Membrane</location>
        <topology evidence="1">Single-pass type II membrane protein</topology>
    </subcellularLocation>
</comment>
<keyword evidence="7 8" id="KW-0472">Membrane</keyword>
<proteinExistence type="predicted"/>
<evidence type="ECO:0000256" key="2">
    <source>
        <dbReference type="ARBA" id="ARBA00022676"/>
    </source>
</evidence>
<evidence type="ECO:0000259" key="9">
    <source>
        <dbReference type="Pfam" id="PF02434"/>
    </source>
</evidence>
<evidence type="ECO:0000313" key="11">
    <source>
        <dbReference type="RefSeq" id="XP_017782254.1"/>
    </source>
</evidence>
<dbReference type="Proteomes" id="UP000695000">
    <property type="component" value="Unplaced"/>
</dbReference>
<evidence type="ECO:0000256" key="6">
    <source>
        <dbReference type="ARBA" id="ARBA00022989"/>
    </source>
</evidence>
<name>A0ABM1N604_NICVS</name>
<evidence type="ECO:0000256" key="7">
    <source>
        <dbReference type="ARBA" id="ARBA00023136"/>
    </source>
</evidence>
<keyword evidence="5" id="KW-0735">Signal-anchor</keyword>
<evidence type="ECO:0000256" key="3">
    <source>
        <dbReference type="ARBA" id="ARBA00022679"/>
    </source>
</evidence>
<dbReference type="Gene3D" id="3.90.550.50">
    <property type="match status" value="1"/>
</dbReference>
<protein>
    <submittedName>
        <fullName evidence="11">Fringe glycosyltransferase-like</fullName>
    </submittedName>
</protein>
<feature type="non-terminal residue" evidence="11">
    <location>
        <position position="188"/>
    </location>
</feature>
<keyword evidence="6 8" id="KW-1133">Transmembrane helix</keyword>
<evidence type="ECO:0000256" key="1">
    <source>
        <dbReference type="ARBA" id="ARBA00004606"/>
    </source>
</evidence>
<dbReference type="RefSeq" id="XP_017782254.1">
    <property type="nucleotide sequence ID" value="XM_017926765.1"/>
</dbReference>
<keyword evidence="3" id="KW-0808">Transferase</keyword>
<accession>A0ABM1N604</accession>
<dbReference type="GeneID" id="108566740"/>
<feature type="domain" description="Fringe-like glycosyltransferase" evidence="9">
    <location>
        <begin position="103"/>
        <end position="188"/>
    </location>
</feature>
<keyword evidence="2" id="KW-0328">Glycosyltransferase</keyword>
<evidence type="ECO:0000313" key="10">
    <source>
        <dbReference type="Proteomes" id="UP000695000"/>
    </source>
</evidence>
<evidence type="ECO:0000256" key="5">
    <source>
        <dbReference type="ARBA" id="ARBA00022968"/>
    </source>
</evidence>
<reference evidence="11" key="1">
    <citation type="submission" date="2025-08" db="UniProtKB">
        <authorList>
            <consortium name="RefSeq"/>
        </authorList>
    </citation>
    <scope>IDENTIFICATION</scope>
    <source>
        <tissue evidence="11">Whole Larva</tissue>
    </source>
</reference>
<gene>
    <name evidence="11" type="primary">LOC108566740</name>
</gene>
<keyword evidence="4 8" id="KW-0812">Transmembrane</keyword>
<sequence>MSEYGDVGGKEKMSPKLRRFLQTLLVVILACYTTLLAYQSLSRVGTPSVRIAEDAAASEKLIKDYNSNNNNYLPLVRADDGIPRDPDFTSEIPSATATVKPPTTTLEDLFISVKTTKHYHQSRLLIILKTWFQLAKAQTWFFTDSEDPEFQKKTNGHMINTNCSSSHSRKALCCKMSVEFDTFIESNK</sequence>